<feature type="transmembrane region" description="Helical" evidence="6">
    <location>
        <begin position="510"/>
        <end position="528"/>
    </location>
</feature>
<gene>
    <name evidence="7" type="ORF">PENSUB_9321</name>
</gene>
<dbReference type="InterPro" id="IPR004299">
    <property type="entry name" value="MBOAT_fam"/>
</dbReference>
<evidence type="ECO:0000313" key="8">
    <source>
        <dbReference type="Proteomes" id="UP000186955"/>
    </source>
</evidence>
<dbReference type="STRING" id="1316194.A0A1Q5TDC4"/>
<evidence type="ECO:0000256" key="5">
    <source>
        <dbReference type="ARBA" id="ARBA00023136"/>
    </source>
</evidence>
<dbReference type="EMBL" id="MNBE01000673">
    <property type="protein sequence ID" value="OKO98223.1"/>
    <property type="molecule type" value="Genomic_DNA"/>
</dbReference>
<accession>A0A1Q5TDC4</accession>
<evidence type="ECO:0000256" key="4">
    <source>
        <dbReference type="ARBA" id="ARBA00022989"/>
    </source>
</evidence>
<dbReference type="GO" id="GO:0008374">
    <property type="term" value="F:O-acyltransferase activity"/>
    <property type="evidence" value="ECO:0007669"/>
    <property type="project" value="TreeGrafter"/>
</dbReference>
<evidence type="ECO:0000256" key="2">
    <source>
        <dbReference type="ARBA" id="ARBA00010323"/>
    </source>
</evidence>
<name>A0A1Q5TDC4_9EURO</name>
<dbReference type="GO" id="GO:0006506">
    <property type="term" value="P:GPI anchor biosynthetic process"/>
    <property type="evidence" value="ECO:0007669"/>
    <property type="project" value="TreeGrafter"/>
</dbReference>
<dbReference type="Proteomes" id="UP000186955">
    <property type="component" value="Unassembled WGS sequence"/>
</dbReference>
<sequence>MDPWPSGGEFRDNSDAQYASFRDNIPYLLLLLVAHPIARQVYQSFTSRSSPESKPAHPSAAGDAQLERRMRFDFGFGLIFVTALHGVSAIKVLLILFINYKIGKSLPRSYVPAATWIFNISTLFANELCGGYQLEAIATILSPGSGSPGEKHTLLVEWAKALDSFGGIMPRWEVLFKVTVLRLISFNMDHYWSLEYPAGSAIEFHKKKQLDPANLSDRDRVKIPAEPSAFSIRNYIAYVLYSPLYLAGPIMTFNDYVSQQRYKAPSVTSTRTILYGIRFLLTLLCMELILHYIYAVAISKASPDWSLFTPGQLSMLAFFNLHIIWLKLLIPWRFFRLWALLDGIDPPENMVRCMSNNYSAFAFWRGWHRSYNRWIVRYIYVPLGGGGGGRRPAGSKPSSSPSQSGLMAKFLQIRNFLLVFTFVALWHDINLRLLMWSWLITLFVLPEVVGGMLFPASRWRSRPTAYRVLSGIGSVGNVLMMMIANLVGFALGLDGLQNLLNSLTGSYSGVAYMISCCVVLFVGVQVMFEIREDELRAGINLKC</sequence>
<dbReference type="InterPro" id="IPR051085">
    <property type="entry name" value="MB_O-acyltransferase"/>
</dbReference>
<keyword evidence="3 6" id="KW-0812">Transmembrane</keyword>
<feature type="transmembrane region" description="Helical" evidence="6">
    <location>
        <begin position="74"/>
        <end position="98"/>
    </location>
</feature>
<comment type="caution">
    <text evidence="7">The sequence shown here is derived from an EMBL/GenBank/DDBJ whole genome shotgun (WGS) entry which is preliminary data.</text>
</comment>
<keyword evidence="4 6" id="KW-1133">Transmembrane helix</keyword>
<feature type="transmembrane region" description="Helical" evidence="6">
    <location>
        <begin position="433"/>
        <end position="456"/>
    </location>
</feature>
<comment type="similarity">
    <text evidence="2">Belongs to the membrane-bound acyltransferase family.</text>
</comment>
<keyword evidence="8" id="KW-1185">Reference proteome</keyword>
<dbReference type="AlphaFoldDB" id="A0A1Q5TDC4"/>
<keyword evidence="5 6" id="KW-0472">Membrane</keyword>
<dbReference type="PANTHER" id="PTHR13285:SF18">
    <property type="entry name" value="PROTEIN-CYSTEINE N-PALMITOYLTRANSFERASE RASP"/>
    <property type="match status" value="1"/>
</dbReference>
<evidence type="ECO:0000256" key="6">
    <source>
        <dbReference type="SAM" id="Phobius"/>
    </source>
</evidence>
<feature type="transmembrane region" description="Helical" evidence="6">
    <location>
        <begin position="313"/>
        <end position="330"/>
    </location>
</feature>
<dbReference type="GO" id="GO:0005783">
    <property type="term" value="C:endoplasmic reticulum"/>
    <property type="evidence" value="ECO:0007669"/>
    <property type="project" value="TreeGrafter"/>
</dbReference>
<proteinExistence type="inferred from homology"/>
<evidence type="ECO:0000256" key="3">
    <source>
        <dbReference type="ARBA" id="ARBA00022692"/>
    </source>
</evidence>
<dbReference type="PANTHER" id="PTHR13285">
    <property type="entry name" value="ACYLTRANSFERASE"/>
    <property type="match status" value="1"/>
</dbReference>
<dbReference type="GO" id="GO:0016020">
    <property type="term" value="C:membrane"/>
    <property type="evidence" value="ECO:0007669"/>
    <property type="project" value="UniProtKB-SubCell"/>
</dbReference>
<feature type="transmembrane region" description="Helical" evidence="6">
    <location>
        <begin position="273"/>
        <end position="293"/>
    </location>
</feature>
<protein>
    <submittedName>
        <fullName evidence="7">Glycerol uptake protein 1</fullName>
    </submittedName>
</protein>
<feature type="transmembrane region" description="Helical" evidence="6">
    <location>
        <begin position="406"/>
        <end position="427"/>
    </location>
</feature>
<comment type="subcellular location">
    <subcellularLocation>
        <location evidence="1">Membrane</location>
        <topology evidence="1">Multi-pass membrane protein</topology>
    </subcellularLocation>
</comment>
<evidence type="ECO:0000256" key="1">
    <source>
        <dbReference type="ARBA" id="ARBA00004141"/>
    </source>
</evidence>
<feature type="transmembrane region" description="Helical" evidence="6">
    <location>
        <begin position="468"/>
        <end position="490"/>
    </location>
</feature>
<evidence type="ECO:0000313" key="7">
    <source>
        <dbReference type="EMBL" id="OKO98223.1"/>
    </source>
</evidence>
<organism evidence="7 8">
    <name type="scientific">Penicillium subrubescens</name>
    <dbReference type="NCBI Taxonomy" id="1316194"/>
    <lineage>
        <taxon>Eukaryota</taxon>
        <taxon>Fungi</taxon>
        <taxon>Dikarya</taxon>
        <taxon>Ascomycota</taxon>
        <taxon>Pezizomycotina</taxon>
        <taxon>Eurotiomycetes</taxon>
        <taxon>Eurotiomycetidae</taxon>
        <taxon>Eurotiales</taxon>
        <taxon>Aspergillaceae</taxon>
        <taxon>Penicillium</taxon>
    </lineage>
</organism>
<dbReference type="Pfam" id="PF03062">
    <property type="entry name" value="MBOAT"/>
    <property type="match status" value="2"/>
</dbReference>
<reference evidence="7 8" key="1">
    <citation type="submission" date="2016-10" db="EMBL/GenBank/DDBJ databases">
        <title>Genome sequence of the ascomycete fungus Penicillium subrubescens.</title>
        <authorList>
            <person name="De Vries R.P."/>
            <person name="Peng M."/>
            <person name="Dilokpimol A."/>
            <person name="Hilden K."/>
            <person name="Makela M.R."/>
            <person name="Grigoriev I."/>
            <person name="Riley R."/>
            <person name="Granchi Z."/>
        </authorList>
    </citation>
    <scope>NUCLEOTIDE SEQUENCE [LARGE SCALE GENOMIC DNA]</scope>
    <source>
        <strain evidence="7 8">CBS 132785</strain>
    </source>
</reference>